<protein>
    <submittedName>
        <fullName evidence="1">Uncharacterized protein</fullName>
    </submittedName>
</protein>
<evidence type="ECO:0000313" key="2">
    <source>
        <dbReference type="Proteomes" id="UP000184268"/>
    </source>
</evidence>
<sequence>MSLFQCQHCGCMENTSDSWQGFTGVFAEMFDWTGLEERRGKLLCSACGPAKFTDGRPSGCGQWHGTFDRLYLEKGQWFTNDVGNLEHRQTGRTDYRSFAKLSPIEALPED</sequence>
<name>A0A1M5U3I3_9GAMM</name>
<dbReference type="AlphaFoldDB" id="A0A1M5U3I3"/>
<organism evidence="1 2">
    <name type="scientific">Ferrimonas marina</name>
    <dbReference type="NCBI Taxonomy" id="299255"/>
    <lineage>
        <taxon>Bacteria</taxon>
        <taxon>Pseudomonadati</taxon>
        <taxon>Pseudomonadota</taxon>
        <taxon>Gammaproteobacteria</taxon>
        <taxon>Alteromonadales</taxon>
        <taxon>Ferrimonadaceae</taxon>
        <taxon>Ferrimonas</taxon>
    </lineage>
</organism>
<dbReference type="OrthoDB" id="6629881at2"/>
<accession>A0A1M5U3I3</accession>
<keyword evidence="2" id="KW-1185">Reference proteome</keyword>
<evidence type="ECO:0000313" key="1">
    <source>
        <dbReference type="EMBL" id="SHH57519.1"/>
    </source>
</evidence>
<reference evidence="1 2" key="1">
    <citation type="submission" date="2016-11" db="EMBL/GenBank/DDBJ databases">
        <authorList>
            <person name="Jaros S."/>
            <person name="Januszkiewicz K."/>
            <person name="Wedrychowicz H."/>
        </authorList>
    </citation>
    <scope>NUCLEOTIDE SEQUENCE [LARGE SCALE GENOMIC DNA]</scope>
    <source>
        <strain evidence="1 2">DSM 16917</strain>
    </source>
</reference>
<dbReference type="RefSeq" id="WP_067655651.1">
    <property type="nucleotide sequence ID" value="NZ_FQXG01000003.1"/>
</dbReference>
<dbReference type="Proteomes" id="UP000184268">
    <property type="component" value="Unassembled WGS sequence"/>
</dbReference>
<dbReference type="EMBL" id="FQXG01000003">
    <property type="protein sequence ID" value="SHH57519.1"/>
    <property type="molecule type" value="Genomic_DNA"/>
</dbReference>
<gene>
    <name evidence="1" type="ORF">SAMN02745129_2393</name>
</gene>
<proteinExistence type="predicted"/>